<dbReference type="HOGENOM" id="CLU_031381_1_0_1"/>
<feature type="chain" id="PRO_5005151026" description="Dolichyl-diphosphooligosaccharide--protein glycosyltransferase subunit 1" evidence="10">
    <location>
        <begin position="18"/>
        <end position="466"/>
    </location>
</feature>
<dbReference type="OrthoDB" id="310030at2759"/>
<dbReference type="RefSeq" id="XP_022457936.1">
    <property type="nucleotide sequence ID" value="XM_022604123.1"/>
</dbReference>
<evidence type="ECO:0000256" key="10">
    <source>
        <dbReference type="RuleBase" id="RU361143"/>
    </source>
</evidence>
<evidence type="ECO:0000256" key="5">
    <source>
        <dbReference type="ARBA" id="ARBA00022692"/>
    </source>
</evidence>
<evidence type="ECO:0000256" key="4">
    <source>
        <dbReference type="ARBA" id="ARBA00008905"/>
    </source>
</evidence>
<dbReference type="GeneID" id="34519324"/>
<evidence type="ECO:0000256" key="7">
    <source>
        <dbReference type="ARBA" id="ARBA00022824"/>
    </source>
</evidence>
<comment type="subcellular location">
    <subcellularLocation>
        <location evidence="2 10">Endoplasmic reticulum membrane</location>
        <topology evidence="2 10">Single-pass type I membrane protein</topology>
    </subcellularLocation>
</comment>
<dbReference type="PANTHER" id="PTHR21049:SF0">
    <property type="entry name" value="DOLICHYL-DIPHOSPHOOLIGOSACCHARIDE--PROTEIN GLYCOSYLTRANSFERASE SUBUNIT 1"/>
    <property type="match status" value="1"/>
</dbReference>
<comment type="function">
    <text evidence="1 10">Subunit of the oligosaccharyl transferase (OST) complex that catalyzes the initial transfer of a defined glycan (Glc(3)Man(9)GlcNAc(2) in eukaryotes) from the lipid carrier dolichol-pyrophosphate to an asparagine residue within an Asn-X-Ser/Thr consensus motif in nascent polypeptide chains, the first step in protein N-glycosylation. N-glycosylation occurs cotranslationally and the complex associates with the Sec61 complex at the channel-forming translocon complex that mediates protein translocation across the endoplasmic reticulum (ER). All subunits are required for a maximal enzyme activity.</text>
</comment>
<keyword evidence="5 10" id="KW-0812">Transmembrane</keyword>
<proteinExistence type="inferred from homology"/>
<feature type="transmembrane region" description="Helical" evidence="10">
    <location>
        <begin position="441"/>
        <end position="459"/>
    </location>
</feature>
<evidence type="ECO:0000256" key="8">
    <source>
        <dbReference type="ARBA" id="ARBA00022989"/>
    </source>
</evidence>
<reference evidence="11" key="2">
    <citation type="submission" date="2014-02" db="EMBL/GenBank/DDBJ databases">
        <title>Complete DNA sequence of /Kuraishia capsulata/ illustrates novel genomic features among budding yeasts (/Saccharomycotina/).</title>
        <authorList>
            <person name="Morales L."/>
            <person name="Noel B."/>
            <person name="Porcel B."/>
            <person name="Marcet-Houben M."/>
            <person name="Hullo M-F."/>
            <person name="Sacerdot C."/>
            <person name="Tekaia F."/>
            <person name="Leh-Louis V."/>
            <person name="Despons L."/>
            <person name="Khanna V."/>
            <person name="Aury J-M."/>
            <person name="Barbe V."/>
            <person name="Couloux A."/>
            <person name="Labadie K."/>
            <person name="Pelletier E."/>
            <person name="Souciet J-L."/>
            <person name="Boekhout T."/>
            <person name="Gabaldon T."/>
            <person name="Wincker P."/>
            <person name="Dujon B."/>
        </authorList>
    </citation>
    <scope>NUCLEOTIDE SEQUENCE</scope>
    <source>
        <strain evidence="11">CBS 1993</strain>
    </source>
</reference>
<gene>
    <name evidence="11" type="ORF">KUCA_T00001897001</name>
</gene>
<dbReference type="GO" id="GO:0006488">
    <property type="term" value="P:dolichol-linked oligosaccharide biosynthetic process"/>
    <property type="evidence" value="ECO:0007669"/>
    <property type="project" value="EnsemblFungi"/>
</dbReference>
<evidence type="ECO:0000256" key="3">
    <source>
        <dbReference type="ARBA" id="ARBA00004922"/>
    </source>
</evidence>
<dbReference type="UniPathway" id="UPA00378"/>
<comment type="similarity">
    <text evidence="4 10">Belongs to the OST1 family.</text>
</comment>
<dbReference type="Pfam" id="PF04597">
    <property type="entry name" value="Ribophorin_I"/>
    <property type="match status" value="1"/>
</dbReference>
<keyword evidence="7 10" id="KW-0256">Endoplasmic reticulum</keyword>
<dbReference type="STRING" id="1382522.W6MIF3"/>
<comment type="pathway">
    <text evidence="3 10">Protein modification; protein glycosylation.</text>
</comment>
<dbReference type="AlphaFoldDB" id="W6MIF3"/>
<reference evidence="11" key="1">
    <citation type="submission" date="2013-12" db="EMBL/GenBank/DDBJ databases">
        <authorList>
            <person name="Genoscope - CEA"/>
        </authorList>
    </citation>
    <scope>NUCLEOTIDE SEQUENCE</scope>
    <source>
        <strain evidence="11">CBS 1993</strain>
    </source>
</reference>
<keyword evidence="12" id="KW-1185">Reference proteome</keyword>
<dbReference type="GO" id="GO:0018279">
    <property type="term" value="P:protein N-linked glycosylation via asparagine"/>
    <property type="evidence" value="ECO:0007669"/>
    <property type="project" value="EnsemblFungi"/>
</dbReference>
<keyword evidence="8 10" id="KW-1133">Transmembrane helix</keyword>
<dbReference type="GO" id="GO:0005198">
    <property type="term" value="F:structural molecule activity"/>
    <property type="evidence" value="ECO:0007669"/>
    <property type="project" value="EnsemblFungi"/>
</dbReference>
<dbReference type="EMBL" id="HG793126">
    <property type="protein sequence ID" value="CDK25926.1"/>
    <property type="molecule type" value="Genomic_DNA"/>
</dbReference>
<evidence type="ECO:0000313" key="11">
    <source>
        <dbReference type="EMBL" id="CDK25926.1"/>
    </source>
</evidence>
<sequence length="466" mass="52821">MKLSLWLLAVGITLCQAFTPSSDWENKKYDKTLDLTKSYVKEKHIIEAVNVGSEPQDAYFFGIPSDLRPKVALLISTLQSQSQPTILETEPVVENSEDGFLSYYKITLPYPVAPKSSFSLQVTYAYTDSLTPIPQTAELGEKQTLYYQGVKTPASPYDTTSYRLRVIGLANAKEVPLSPGEDVSEEYQGRVENESLVYGPFKSTVFKKFSSIPLALAFEKQAPLPHVYNLKRDYWVSHWSDSLSLEEHYQFSNKAVKLAKGFSRVDWMSGRYSMKPNPAIVAIQIPLTPHISTKDVYYTDLVGNVSTSAFIKNDLILKPRFPIFGDWNYNFTVGWNHELKDFVREVEDKHVLAVPLLNGINDVTYEKVELSFLLPEGATFLDVQSPVNYDSLDVAPEFSYFDLASGHTRITLTFSNLVDEMKNLKVVVIYKYTVLDQFKKVFILAGYFFIALLAVFGFTKLDFSLK</sequence>
<evidence type="ECO:0000313" key="12">
    <source>
        <dbReference type="Proteomes" id="UP000019384"/>
    </source>
</evidence>
<accession>W6MIF3</accession>
<evidence type="ECO:0000256" key="1">
    <source>
        <dbReference type="ARBA" id="ARBA00002791"/>
    </source>
</evidence>
<organism evidence="11 12">
    <name type="scientific">Kuraishia capsulata CBS 1993</name>
    <dbReference type="NCBI Taxonomy" id="1382522"/>
    <lineage>
        <taxon>Eukaryota</taxon>
        <taxon>Fungi</taxon>
        <taxon>Dikarya</taxon>
        <taxon>Ascomycota</taxon>
        <taxon>Saccharomycotina</taxon>
        <taxon>Pichiomycetes</taxon>
        <taxon>Pichiales</taxon>
        <taxon>Pichiaceae</taxon>
        <taxon>Kuraishia</taxon>
    </lineage>
</organism>
<dbReference type="InterPro" id="IPR007676">
    <property type="entry name" value="Ribophorin_I"/>
</dbReference>
<evidence type="ECO:0000256" key="2">
    <source>
        <dbReference type="ARBA" id="ARBA00004115"/>
    </source>
</evidence>
<dbReference type="GO" id="GO:0008250">
    <property type="term" value="C:oligosaccharyltransferase complex"/>
    <property type="evidence" value="ECO:0007669"/>
    <property type="project" value="UniProtKB-UniRule"/>
</dbReference>
<protein>
    <recommendedName>
        <fullName evidence="10">Dolichyl-diphosphooligosaccharide--protein glycosyltransferase subunit 1</fullName>
    </recommendedName>
</protein>
<comment type="subunit">
    <text evidence="10">Component of the oligosaccharyltransferase (OST) complex.</text>
</comment>
<feature type="signal peptide" evidence="10">
    <location>
        <begin position="1"/>
        <end position="17"/>
    </location>
</feature>
<evidence type="ECO:0000256" key="6">
    <source>
        <dbReference type="ARBA" id="ARBA00022729"/>
    </source>
</evidence>
<dbReference type="Proteomes" id="UP000019384">
    <property type="component" value="Unassembled WGS sequence"/>
</dbReference>
<keyword evidence="6 10" id="KW-0732">Signal</keyword>
<name>W6MIF3_9ASCO</name>
<dbReference type="PANTHER" id="PTHR21049">
    <property type="entry name" value="RIBOPHORIN I"/>
    <property type="match status" value="1"/>
</dbReference>
<keyword evidence="9 10" id="KW-0472">Membrane</keyword>
<evidence type="ECO:0000256" key="9">
    <source>
        <dbReference type="ARBA" id="ARBA00023136"/>
    </source>
</evidence>